<keyword evidence="1" id="KW-0805">Transcription regulation</keyword>
<evidence type="ECO:0000259" key="4">
    <source>
        <dbReference type="PROSITE" id="PS50932"/>
    </source>
</evidence>
<protein>
    <submittedName>
        <fullName evidence="5">LacI family transcriptional regulator</fullName>
    </submittedName>
</protein>
<dbReference type="InterPro" id="IPR028082">
    <property type="entry name" value="Peripla_BP_I"/>
</dbReference>
<dbReference type="PANTHER" id="PTHR30146">
    <property type="entry name" value="LACI-RELATED TRANSCRIPTIONAL REPRESSOR"/>
    <property type="match status" value="1"/>
</dbReference>
<dbReference type="SMART" id="SM00354">
    <property type="entry name" value="HTH_LACI"/>
    <property type="match status" value="1"/>
</dbReference>
<gene>
    <name evidence="5" type="ORF">NVS89_06740</name>
</gene>
<proteinExistence type="predicted"/>
<evidence type="ECO:0000256" key="2">
    <source>
        <dbReference type="ARBA" id="ARBA00023125"/>
    </source>
</evidence>
<dbReference type="PROSITE" id="PS50932">
    <property type="entry name" value="HTH_LACI_2"/>
    <property type="match status" value="1"/>
</dbReference>
<dbReference type="Proteomes" id="UP001151088">
    <property type="component" value="Unassembled WGS sequence"/>
</dbReference>
<dbReference type="PROSITE" id="PS00356">
    <property type="entry name" value="HTH_LACI_1"/>
    <property type="match status" value="1"/>
</dbReference>
<sequence>MAIGREDATKTGRAMRAPTLADVAASAGVSVSTAGRVLRDQGWPVEESLKERVRAAAIELGYVPNVMARTLRAGAPALVGLVIGNMLDPYYGEIAETVTCYSETTSRMLTMVCNMQRDPRLELDYCRRLWEHRVAGLILAGGGFDQFTYHDDLALLVEKMERSGVIVTTLSPRDLESPAFHTDNVEAGRCAARELISVGHREIGILVGPIRNRVLTQRVAGITAACEEAGLSVHLVETEFGASWVAPAIAQMFEQRPTITAIVAASGVTSINVIRAVTATGRSVPEDISVIGIGGRAIGEWGARMTRVDLGLETCGRAALDYIAARVEGRPTAPAFRLEPTIAGGGSVAPPK</sequence>
<dbReference type="CDD" id="cd01392">
    <property type="entry name" value="HTH_LacI"/>
    <property type="match status" value="1"/>
</dbReference>
<organism evidence="5 6">
    <name type="scientific">Ancylobacter mangrovi</name>
    <dbReference type="NCBI Taxonomy" id="2972472"/>
    <lineage>
        <taxon>Bacteria</taxon>
        <taxon>Pseudomonadati</taxon>
        <taxon>Pseudomonadota</taxon>
        <taxon>Alphaproteobacteria</taxon>
        <taxon>Hyphomicrobiales</taxon>
        <taxon>Xanthobacteraceae</taxon>
        <taxon>Ancylobacter</taxon>
    </lineage>
</organism>
<evidence type="ECO:0000256" key="3">
    <source>
        <dbReference type="ARBA" id="ARBA00023163"/>
    </source>
</evidence>
<dbReference type="InterPro" id="IPR046335">
    <property type="entry name" value="LacI/GalR-like_sensor"/>
</dbReference>
<dbReference type="GO" id="GO:0000976">
    <property type="term" value="F:transcription cis-regulatory region binding"/>
    <property type="evidence" value="ECO:0007669"/>
    <property type="project" value="TreeGrafter"/>
</dbReference>
<dbReference type="PANTHER" id="PTHR30146:SF153">
    <property type="entry name" value="LACTOSE OPERON REPRESSOR"/>
    <property type="match status" value="1"/>
</dbReference>
<dbReference type="EMBL" id="JANTHZ010000002">
    <property type="protein sequence ID" value="MCS0494790.1"/>
    <property type="molecule type" value="Genomic_DNA"/>
</dbReference>
<dbReference type="Pfam" id="PF13377">
    <property type="entry name" value="Peripla_BP_3"/>
    <property type="match status" value="1"/>
</dbReference>
<keyword evidence="6" id="KW-1185">Reference proteome</keyword>
<reference evidence="5" key="1">
    <citation type="submission" date="2022-08" db="EMBL/GenBank/DDBJ databases">
        <authorList>
            <person name="Li F."/>
        </authorList>
    </citation>
    <scope>NUCLEOTIDE SEQUENCE</scope>
    <source>
        <strain evidence="5">MQZ15Z-1</strain>
    </source>
</reference>
<keyword evidence="3" id="KW-0804">Transcription</keyword>
<comment type="caution">
    <text evidence="5">The sequence shown here is derived from an EMBL/GenBank/DDBJ whole genome shotgun (WGS) entry which is preliminary data.</text>
</comment>
<dbReference type="InterPro" id="IPR010982">
    <property type="entry name" value="Lambda_DNA-bd_dom_sf"/>
</dbReference>
<accession>A0A9X2PF23</accession>
<dbReference type="Pfam" id="PF00356">
    <property type="entry name" value="LacI"/>
    <property type="match status" value="1"/>
</dbReference>
<dbReference type="CDD" id="cd06267">
    <property type="entry name" value="PBP1_LacI_sugar_binding-like"/>
    <property type="match status" value="1"/>
</dbReference>
<dbReference type="GO" id="GO:0003700">
    <property type="term" value="F:DNA-binding transcription factor activity"/>
    <property type="evidence" value="ECO:0007669"/>
    <property type="project" value="TreeGrafter"/>
</dbReference>
<dbReference type="InterPro" id="IPR000843">
    <property type="entry name" value="HTH_LacI"/>
</dbReference>
<evidence type="ECO:0000313" key="5">
    <source>
        <dbReference type="EMBL" id="MCS0494790.1"/>
    </source>
</evidence>
<evidence type="ECO:0000256" key="1">
    <source>
        <dbReference type="ARBA" id="ARBA00023015"/>
    </source>
</evidence>
<dbReference type="SUPFAM" id="SSF47413">
    <property type="entry name" value="lambda repressor-like DNA-binding domains"/>
    <property type="match status" value="1"/>
</dbReference>
<dbReference type="Gene3D" id="1.10.260.40">
    <property type="entry name" value="lambda repressor-like DNA-binding domains"/>
    <property type="match status" value="1"/>
</dbReference>
<name>A0A9X2PF23_9HYPH</name>
<feature type="domain" description="HTH lacI-type" evidence="4">
    <location>
        <begin position="18"/>
        <end position="73"/>
    </location>
</feature>
<dbReference type="Gene3D" id="3.40.50.2300">
    <property type="match status" value="2"/>
</dbReference>
<evidence type="ECO:0000313" key="6">
    <source>
        <dbReference type="Proteomes" id="UP001151088"/>
    </source>
</evidence>
<dbReference type="AlphaFoldDB" id="A0A9X2PF23"/>
<keyword evidence="2" id="KW-0238">DNA-binding</keyword>
<dbReference type="SUPFAM" id="SSF53822">
    <property type="entry name" value="Periplasmic binding protein-like I"/>
    <property type="match status" value="1"/>
</dbReference>
<dbReference type="RefSeq" id="WP_258731830.1">
    <property type="nucleotide sequence ID" value="NZ_JANTHZ010000002.1"/>
</dbReference>